<sequence>MTDGTPDTTDAKKTGVIDDAALNDLMSELRTANDTFNNCYPGLTLARQPVHTVYGGANLYKPGAAGKLASLAARHLTEYAPDAEHLATALGFAGYGSDEQPSPSDREITEKIFTRVGDKLASEAIEDHRVDFEDGYGARQDDEEDGHAVSAAEAMADGIQNETLPPFVGIRIKSLTEESKHRAIRTLQLFMSTLMTTAGQLPPNFVITLPKVTSPTQVSVLATCLDIIEARLGIAPRTISIEIMIETIQSVFGPAGELAIPALVDAGDGRVSAAILGTYDYTATCNIASTYQDHRHPAADFARQMMQVSLTGTDVSLSDGITNLMPIPPHRAAQDGELSLEQRQENSDVVHHAWRVHFDNILHSLQLGLYQGWDLNPAQIPVRYAAVYYFFLTGLEESTMRLTTFINKAAQASLSGNTFDDAATGQGLVNYFTNGINCGALTMEEAAVTGITEEELNTRSFLQIVQNRIDRGES</sequence>
<dbReference type="InterPro" id="IPR015813">
    <property type="entry name" value="Pyrv/PenolPyrv_kinase-like_dom"/>
</dbReference>
<dbReference type="SUPFAM" id="SSF51621">
    <property type="entry name" value="Phosphoenolpyruvate/pyruvate domain"/>
    <property type="match status" value="1"/>
</dbReference>
<comment type="caution">
    <text evidence="4">The sequence shown here is derived from an EMBL/GenBank/DDBJ whole genome shotgun (WGS) entry which is preliminary data.</text>
</comment>
<organism evidence="4 5">
    <name type="scientific">OM182 bacterium MED-G24</name>
    <dbReference type="NCBI Taxonomy" id="1986255"/>
    <lineage>
        <taxon>Bacteria</taxon>
        <taxon>Pseudomonadati</taxon>
        <taxon>Pseudomonadota</taxon>
        <taxon>Gammaproteobacteria</taxon>
        <taxon>OMG group</taxon>
        <taxon>OM182 clade</taxon>
    </lineage>
</organism>
<accession>A0A2A5WIM4</accession>
<protein>
    <submittedName>
        <fullName evidence="4">Phosphoenolpyruvate kinase</fullName>
    </submittedName>
</protein>
<evidence type="ECO:0000256" key="3">
    <source>
        <dbReference type="ARBA" id="ARBA00022842"/>
    </source>
</evidence>
<comment type="cofactor">
    <cofactor evidence="1">
        <name>Mg(2+)</name>
        <dbReference type="ChEBI" id="CHEBI:18420"/>
    </cofactor>
</comment>
<evidence type="ECO:0000256" key="2">
    <source>
        <dbReference type="ARBA" id="ARBA00022723"/>
    </source>
</evidence>
<dbReference type="EMBL" id="NTKD01000071">
    <property type="protein sequence ID" value="PDH36281.1"/>
    <property type="molecule type" value="Genomic_DNA"/>
</dbReference>
<keyword evidence="4" id="KW-0418">Kinase</keyword>
<reference evidence="4 5" key="1">
    <citation type="submission" date="2017-08" db="EMBL/GenBank/DDBJ databases">
        <title>Fine stratification of microbial communities through a metagenomic profile of the photic zone.</title>
        <authorList>
            <person name="Haro-Moreno J.M."/>
            <person name="Lopez-Perez M."/>
            <person name="De La Torre J."/>
            <person name="Picazo A."/>
            <person name="Camacho A."/>
            <person name="Rodriguez-Valera F."/>
        </authorList>
    </citation>
    <scope>NUCLEOTIDE SEQUENCE [LARGE SCALE GENOMIC DNA]</scope>
    <source>
        <strain evidence="4">MED-G24</strain>
    </source>
</reference>
<dbReference type="InterPro" id="IPR040442">
    <property type="entry name" value="Pyrv_kinase-like_dom_sf"/>
</dbReference>
<dbReference type="PANTHER" id="PTHR32308">
    <property type="entry name" value="LYASE BETA SUBUNIT, PUTATIVE (AFU_ORTHOLOGUE AFUA_4G13030)-RELATED"/>
    <property type="match status" value="1"/>
</dbReference>
<gene>
    <name evidence="4" type="ORF">CNE99_09970</name>
</gene>
<name>A0A2A5WIM4_9GAMM</name>
<dbReference type="InterPro" id="IPR054255">
    <property type="entry name" value="DUF6986"/>
</dbReference>
<keyword evidence="2" id="KW-0479">Metal-binding</keyword>
<dbReference type="Pfam" id="PF22484">
    <property type="entry name" value="DUF6986"/>
    <property type="match status" value="1"/>
</dbReference>
<evidence type="ECO:0000313" key="4">
    <source>
        <dbReference type="EMBL" id="PDH36281.1"/>
    </source>
</evidence>
<keyword evidence="3" id="KW-0460">Magnesium</keyword>
<dbReference type="Proteomes" id="UP000219327">
    <property type="component" value="Unassembled WGS sequence"/>
</dbReference>
<keyword evidence="4" id="KW-0808">Transferase</keyword>
<dbReference type="Gene3D" id="3.20.20.60">
    <property type="entry name" value="Phosphoenolpyruvate-binding domains"/>
    <property type="match status" value="1"/>
</dbReference>
<keyword evidence="4" id="KW-0670">Pyruvate</keyword>
<dbReference type="GO" id="GO:0000287">
    <property type="term" value="F:magnesium ion binding"/>
    <property type="evidence" value="ECO:0007669"/>
    <property type="project" value="TreeGrafter"/>
</dbReference>
<dbReference type="PANTHER" id="PTHR32308:SF10">
    <property type="entry name" value="CITRATE LYASE SUBUNIT BETA"/>
    <property type="match status" value="1"/>
</dbReference>
<proteinExistence type="predicted"/>
<dbReference type="GO" id="GO:0006107">
    <property type="term" value="P:oxaloacetate metabolic process"/>
    <property type="evidence" value="ECO:0007669"/>
    <property type="project" value="TreeGrafter"/>
</dbReference>
<dbReference type="AlphaFoldDB" id="A0A2A5WIM4"/>
<dbReference type="GO" id="GO:0016301">
    <property type="term" value="F:kinase activity"/>
    <property type="evidence" value="ECO:0007669"/>
    <property type="project" value="UniProtKB-KW"/>
</dbReference>
<evidence type="ECO:0000256" key="1">
    <source>
        <dbReference type="ARBA" id="ARBA00001946"/>
    </source>
</evidence>
<evidence type="ECO:0000313" key="5">
    <source>
        <dbReference type="Proteomes" id="UP000219327"/>
    </source>
</evidence>